<dbReference type="SUPFAM" id="SSF48350">
    <property type="entry name" value="GTPase activation domain, GAP"/>
    <property type="match status" value="1"/>
</dbReference>
<evidence type="ECO:0000313" key="2">
    <source>
        <dbReference type="Proteomes" id="UP000179807"/>
    </source>
</evidence>
<keyword evidence="2" id="KW-1185">Reference proteome</keyword>
<dbReference type="EMBL" id="MLAK01001282">
    <property type="protein sequence ID" value="OHS94901.1"/>
    <property type="molecule type" value="Genomic_DNA"/>
</dbReference>
<evidence type="ECO:0008006" key="3">
    <source>
        <dbReference type="Google" id="ProtNLM"/>
    </source>
</evidence>
<dbReference type="AlphaFoldDB" id="A0A1J4JBW3"/>
<sequence>MMKTTQIIDYKELFESIVKCFRSSPQDFISSVKKSHHLPKELPSSFPKFNDLQKSNHIFAFFGRIFAYEELEKFVRQPNFQEESIEKSFSGDTPLLFKSVCYLYRKLLLSMEDDLNTFNKYAPDLALTFGKLLVPENRRHLDSTDFHLDHIYISPIYFTNQMNSHRPSILKIDEDGVLFIHDANDGKLYMTITQKDFTGMIDDEKLFFFDVRTLPSITIEFPSPENATDAFVFSLTPPKRGFMQMSSFLHSISAFKSISTFFEEDEPYTVPSEFIENLQKCIRTTSMELLLYEFVIPANEVKVSQSNMDFYLDAIGDDFLPFARALVQLNWMMTPFGGQLILRQNSQLTSLCRVYLRLLAGDYLRYINTEMKKIVNTGGPLIKSLPISDETDAITFIKKVFKPIVELLLNSIPKMPTSLRCLLRILFVRCAGFYVNQSSPFLVVPNLMLLRFLIPPFTEESVAMYRTDVKMSKLSQLASSSLLSLFYQLGWTEDKEPVLAKYSSAMEKYYPKVEKFVYKVMDCQEFHYDSSILKPQGDIVDLVSGAAERVILMNLNDPNKVIHTHPYCVSLMQMVEEYTFDFTVNGMDE</sequence>
<dbReference type="OrthoDB" id="10488810at2759"/>
<dbReference type="Gene3D" id="1.10.506.10">
    <property type="entry name" value="GTPase Activation - p120gap, domain 1"/>
    <property type="match status" value="1"/>
</dbReference>
<dbReference type="VEuPathDB" id="TrichDB:TRFO_10848"/>
<name>A0A1J4JBW3_9EUKA</name>
<reference evidence="1" key="1">
    <citation type="submission" date="2016-10" db="EMBL/GenBank/DDBJ databases">
        <authorList>
            <person name="Benchimol M."/>
            <person name="Almeida L.G."/>
            <person name="Vasconcelos A.T."/>
            <person name="Perreira-Neves A."/>
            <person name="Rosa I.A."/>
            <person name="Tasca T."/>
            <person name="Bogo M.R."/>
            <person name="de Souza W."/>
        </authorList>
    </citation>
    <scope>NUCLEOTIDE SEQUENCE [LARGE SCALE GENOMIC DNA]</scope>
    <source>
        <strain evidence="1">K</strain>
    </source>
</reference>
<protein>
    <recommendedName>
        <fullName evidence="3">Ras-GAP domain-containing protein</fullName>
    </recommendedName>
</protein>
<dbReference type="GeneID" id="94830403"/>
<dbReference type="RefSeq" id="XP_068348038.1">
    <property type="nucleotide sequence ID" value="XM_068495699.1"/>
</dbReference>
<gene>
    <name evidence="1" type="ORF">TRFO_10848</name>
</gene>
<dbReference type="InterPro" id="IPR008936">
    <property type="entry name" value="Rho_GTPase_activation_prot"/>
</dbReference>
<organism evidence="1 2">
    <name type="scientific">Tritrichomonas foetus</name>
    <dbReference type="NCBI Taxonomy" id="1144522"/>
    <lineage>
        <taxon>Eukaryota</taxon>
        <taxon>Metamonada</taxon>
        <taxon>Parabasalia</taxon>
        <taxon>Tritrichomonadida</taxon>
        <taxon>Tritrichomonadidae</taxon>
        <taxon>Tritrichomonas</taxon>
    </lineage>
</organism>
<dbReference type="Proteomes" id="UP000179807">
    <property type="component" value="Unassembled WGS sequence"/>
</dbReference>
<proteinExistence type="predicted"/>
<accession>A0A1J4JBW3</accession>
<comment type="caution">
    <text evidence="1">The sequence shown here is derived from an EMBL/GenBank/DDBJ whole genome shotgun (WGS) entry which is preliminary data.</text>
</comment>
<evidence type="ECO:0000313" key="1">
    <source>
        <dbReference type="EMBL" id="OHS94901.1"/>
    </source>
</evidence>